<evidence type="ECO:0000313" key="3">
    <source>
        <dbReference type="EMBL" id="KAK3286814.1"/>
    </source>
</evidence>
<evidence type="ECO:0000256" key="1">
    <source>
        <dbReference type="SAM" id="MobiDB-lite"/>
    </source>
</evidence>
<feature type="transmembrane region" description="Helical" evidence="2">
    <location>
        <begin position="83"/>
        <end position="105"/>
    </location>
</feature>
<proteinExistence type="predicted"/>
<gene>
    <name evidence="3" type="ORF">CYMTET_5645</name>
</gene>
<evidence type="ECO:0000256" key="2">
    <source>
        <dbReference type="SAM" id="Phobius"/>
    </source>
</evidence>
<keyword evidence="2" id="KW-0812">Transmembrane</keyword>
<dbReference type="GO" id="GO:0016301">
    <property type="term" value="F:kinase activity"/>
    <property type="evidence" value="ECO:0007669"/>
    <property type="project" value="UniProtKB-KW"/>
</dbReference>
<accession>A0AAE0GYT1</accession>
<keyword evidence="4" id="KW-1185">Reference proteome</keyword>
<dbReference type="EMBL" id="LGRX02001123">
    <property type="protein sequence ID" value="KAK3286814.1"/>
    <property type="molecule type" value="Genomic_DNA"/>
</dbReference>
<feature type="region of interest" description="Disordered" evidence="1">
    <location>
        <begin position="219"/>
        <end position="256"/>
    </location>
</feature>
<dbReference type="AlphaFoldDB" id="A0AAE0GYT1"/>
<evidence type="ECO:0000313" key="4">
    <source>
        <dbReference type="Proteomes" id="UP001190700"/>
    </source>
</evidence>
<organism evidence="3 4">
    <name type="scientific">Cymbomonas tetramitiformis</name>
    <dbReference type="NCBI Taxonomy" id="36881"/>
    <lineage>
        <taxon>Eukaryota</taxon>
        <taxon>Viridiplantae</taxon>
        <taxon>Chlorophyta</taxon>
        <taxon>Pyramimonadophyceae</taxon>
        <taxon>Pyramimonadales</taxon>
        <taxon>Pyramimonadaceae</taxon>
        <taxon>Cymbomonas</taxon>
    </lineage>
</organism>
<keyword evidence="2" id="KW-1133">Transmembrane helix</keyword>
<feature type="compositionally biased region" description="Acidic residues" evidence="1">
    <location>
        <begin position="237"/>
        <end position="249"/>
    </location>
</feature>
<dbReference type="Proteomes" id="UP001190700">
    <property type="component" value="Unassembled WGS sequence"/>
</dbReference>
<keyword evidence="3" id="KW-0808">Transferase</keyword>
<reference evidence="3 4" key="1">
    <citation type="journal article" date="2015" name="Genome Biol. Evol.">
        <title>Comparative Genomics of a Bacterivorous Green Alga Reveals Evolutionary Causalities and Consequences of Phago-Mixotrophic Mode of Nutrition.</title>
        <authorList>
            <person name="Burns J.A."/>
            <person name="Paasch A."/>
            <person name="Narechania A."/>
            <person name="Kim E."/>
        </authorList>
    </citation>
    <scope>NUCLEOTIDE SEQUENCE [LARGE SCALE GENOMIC DNA]</scope>
    <source>
        <strain evidence="3 4">PLY_AMNH</strain>
    </source>
</reference>
<sequence>MLLCVTAVGALAQRGTRVKDFMFCNMEINAMHPKEIESSTNSSCSKDHSVGPARLQAAKFSCLEPFRCLIGKQPIDLLTKRSVVVTTTGLGAIAGGGLLATLLILSSRNRAKLQRELPLQVAGMKFRSDKRRIVGSFEETFPWTILEIVFAPCAIWSQVKLICWLRFAYSAFFNGSEALAELGIGQLLKRDVGVQSACTYDEWRSAQLQLDEKQHLEAPKALSFQPAQDAGSIEKSSEEEFEDSLEDDGYAEHNRL</sequence>
<keyword evidence="3" id="KW-0418">Kinase</keyword>
<keyword evidence="2" id="KW-0472">Membrane</keyword>
<comment type="caution">
    <text evidence="3">The sequence shown here is derived from an EMBL/GenBank/DDBJ whole genome shotgun (WGS) entry which is preliminary data.</text>
</comment>
<protein>
    <submittedName>
        <fullName evidence="3">Mitogen-activated protein kinase tyrosine protein phosphatase sdp1</fullName>
    </submittedName>
</protein>
<name>A0AAE0GYT1_9CHLO</name>